<feature type="compositionally biased region" description="Basic and acidic residues" evidence="4">
    <location>
        <begin position="1"/>
        <end position="12"/>
    </location>
</feature>
<evidence type="ECO:0000259" key="6">
    <source>
        <dbReference type="Pfam" id="PF07730"/>
    </source>
</evidence>
<keyword evidence="3" id="KW-0902">Two-component regulatory system</keyword>
<dbReference type="InterPro" id="IPR050482">
    <property type="entry name" value="Sensor_HK_TwoCompSys"/>
</dbReference>
<dbReference type="GO" id="GO:0046983">
    <property type="term" value="F:protein dimerization activity"/>
    <property type="evidence" value="ECO:0007669"/>
    <property type="project" value="InterPro"/>
</dbReference>
<sequence>MSNRHEPADDRLLTPAGTIRPAAPRTDPPSDAERAMIAREVHDRIGSGLALVLRRLELLEATARDLGPAERARLADVKESLVDTLGVAREIITALRRPVVAEVAEPARGPRLEPALRGFVAAMGPCGPAVRIGVEGDDGWAPQPVVDEVFVIVRESLRNVLAHAGARQVTAQISIAPHEIHALVVDDGTGFDTAPGRAAGRTNGLLGMQERARALDGTVTISSTPGSGTTVALWIPIKESSIRHD</sequence>
<accession>A0AA90KJE5</accession>
<dbReference type="EMBL" id="JABXJJ020000088">
    <property type="protein sequence ID" value="MDI5974520.1"/>
    <property type="molecule type" value="Genomic_DNA"/>
</dbReference>
<dbReference type="InterPro" id="IPR003594">
    <property type="entry name" value="HATPase_dom"/>
</dbReference>
<keyword evidence="9" id="KW-1185">Reference proteome</keyword>
<dbReference type="Gene3D" id="3.30.565.10">
    <property type="entry name" value="Histidine kinase-like ATPase, C-terminal domain"/>
    <property type="match status" value="1"/>
</dbReference>
<evidence type="ECO:0000256" key="3">
    <source>
        <dbReference type="ARBA" id="ARBA00023012"/>
    </source>
</evidence>
<dbReference type="Gene3D" id="1.20.5.1930">
    <property type="match status" value="1"/>
</dbReference>
<gene>
    <name evidence="7" type="ORF">POF43_030450</name>
    <name evidence="8" type="ORF">POF50_035125</name>
</gene>
<keyword evidence="1" id="KW-0808">Transferase</keyword>
<protein>
    <submittedName>
        <fullName evidence="8">Histidine kinase</fullName>
    </submittedName>
</protein>
<evidence type="ECO:0000256" key="1">
    <source>
        <dbReference type="ARBA" id="ARBA00022679"/>
    </source>
</evidence>
<keyword evidence="2 8" id="KW-0418">Kinase</keyword>
<dbReference type="Proteomes" id="UP001156398">
    <property type="component" value="Unassembled WGS sequence"/>
</dbReference>
<dbReference type="EMBL" id="JAAGKO020000067">
    <property type="protein sequence ID" value="MDI5967001.1"/>
    <property type="molecule type" value="Genomic_DNA"/>
</dbReference>
<evidence type="ECO:0000259" key="5">
    <source>
        <dbReference type="Pfam" id="PF02518"/>
    </source>
</evidence>
<dbReference type="AlphaFoldDB" id="A0AA90KJE5"/>
<comment type="caution">
    <text evidence="8">The sequence shown here is derived from an EMBL/GenBank/DDBJ whole genome shotgun (WGS) entry which is preliminary data.</text>
</comment>
<evidence type="ECO:0000313" key="9">
    <source>
        <dbReference type="Proteomes" id="UP001156398"/>
    </source>
</evidence>
<dbReference type="CDD" id="cd16917">
    <property type="entry name" value="HATPase_UhpB-NarQ-NarX-like"/>
    <property type="match status" value="1"/>
</dbReference>
<evidence type="ECO:0000313" key="7">
    <source>
        <dbReference type="EMBL" id="MDI5967001.1"/>
    </source>
</evidence>
<dbReference type="Pfam" id="PF07730">
    <property type="entry name" value="HisKA_3"/>
    <property type="match status" value="1"/>
</dbReference>
<feature type="domain" description="Signal transduction histidine kinase subgroup 3 dimerisation and phosphoacceptor" evidence="6">
    <location>
        <begin position="33"/>
        <end position="98"/>
    </location>
</feature>
<dbReference type="Pfam" id="PF02518">
    <property type="entry name" value="HATPase_c"/>
    <property type="match status" value="1"/>
</dbReference>
<evidence type="ECO:0000256" key="2">
    <source>
        <dbReference type="ARBA" id="ARBA00022777"/>
    </source>
</evidence>
<dbReference type="InterPro" id="IPR036890">
    <property type="entry name" value="HATPase_C_sf"/>
</dbReference>
<dbReference type="GO" id="GO:0016020">
    <property type="term" value="C:membrane"/>
    <property type="evidence" value="ECO:0007669"/>
    <property type="project" value="InterPro"/>
</dbReference>
<organism evidence="8">
    <name type="scientific">Streptantibioticus silvisoli</name>
    <dbReference type="NCBI Taxonomy" id="2705255"/>
    <lineage>
        <taxon>Bacteria</taxon>
        <taxon>Bacillati</taxon>
        <taxon>Actinomycetota</taxon>
        <taxon>Actinomycetes</taxon>
        <taxon>Kitasatosporales</taxon>
        <taxon>Streptomycetaceae</taxon>
        <taxon>Streptantibioticus</taxon>
    </lineage>
</organism>
<dbReference type="SUPFAM" id="SSF55874">
    <property type="entry name" value="ATPase domain of HSP90 chaperone/DNA topoisomerase II/histidine kinase"/>
    <property type="match status" value="1"/>
</dbReference>
<feature type="domain" description="Histidine kinase/HSP90-like ATPase" evidence="5">
    <location>
        <begin position="148"/>
        <end position="238"/>
    </location>
</feature>
<evidence type="ECO:0000313" key="8">
    <source>
        <dbReference type="EMBL" id="MDI5974520.1"/>
    </source>
</evidence>
<dbReference type="RefSeq" id="WP_271317126.1">
    <property type="nucleotide sequence ID" value="NZ_JAAGKO020000067.1"/>
</dbReference>
<dbReference type="InterPro" id="IPR011712">
    <property type="entry name" value="Sig_transdc_His_kin_sub3_dim/P"/>
</dbReference>
<feature type="region of interest" description="Disordered" evidence="4">
    <location>
        <begin position="1"/>
        <end position="31"/>
    </location>
</feature>
<dbReference type="PANTHER" id="PTHR24421">
    <property type="entry name" value="NITRATE/NITRITE SENSOR PROTEIN NARX-RELATED"/>
    <property type="match status" value="1"/>
</dbReference>
<reference evidence="8 9" key="1">
    <citation type="submission" date="2023-05" db="EMBL/GenBank/DDBJ databases">
        <title>Streptantibioticus silvisoli sp. nov., acidotolerant actinomycetes 1 from pine litter.</title>
        <authorList>
            <person name="Swiecimska M."/>
            <person name="Golinska P."/>
            <person name="Sangal V."/>
            <person name="Wachnowicz B."/>
            <person name="Goodfellow M."/>
        </authorList>
    </citation>
    <scope>NUCLEOTIDE SEQUENCE</scope>
    <source>
        <strain evidence="8">SL13</strain>
        <strain evidence="7 9">SL54</strain>
    </source>
</reference>
<dbReference type="GO" id="GO:0000155">
    <property type="term" value="F:phosphorelay sensor kinase activity"/>
    <property type="evidence" value="ECO:0007669"/>
    <property type="project" value="InterPro"/>
</dbReference>
<name>A0AA90KJE5_9ACTN</name>
<evidence type="ECO:0000256" key="4">
    <source>
        <dbReference type="SAM" id="MobiDB-lite"/>
    </source>
</evidence>
<proteinExistence type="predicted"/>